<organism evidence="1 2">
    <name type="scientific">Armillaria gallica</name>
    <name type="common">Bulbous honey fungus</name>
    <name type="synonym">Armillaria bulbosa</name>
    <dbReference type="NCBI Taxonomy" id="47427"/>
    <lineage>
        <taxon>Eukaryota</taxon>
        <taxon>Fungi</taxon>
        <taxon>Dikarya</taxon>
        <taxon>Basidiomycota</taxon>
        <taxon>Agaricomycotina</taxon>
        <taxon>Agaricomycetes</taxon>
        <taxon>Agaricomycetidae</taxon>
        <taxon>Agaricales</taxon>
        <taxon>Marasmiineae</taxon>
        <taxon>Physalacriaceae</taxon>
        <taxon>Armillaria</taxon>
    </lineage>
</organism>
<accession>A0A2H3DPJ5</accession>
<dbReference type="Proteomes" id="UP000217790">
    <property type="component" value="Unassembled WGS sequence"/>
</dbReference>
<dbReference type="InParanoid" id="A0A2H3DPJ5"/>
<keyword evidence="2" id="KW-1185">Reference proteome</keyword>
<name>A0A2H3DPJ5_ARMGA</name>
<dbReference type="EMBL" id="KZ293649">
    <property type="protein sequence ID" value="PBK97141.1"/>
    <property type="molecule type" value="Genomic_DNA"/>
</dbReference>
<evidence type="ECO:0000313" key="2">
    <source>
        <dbReference type="Proteomes" id="UP000217790"/>
    </source>
</evidence>
<reference evidence="2" key="1">
    <citation type="journal article" date="2017" name="Nat. Ecol. Evol.">
        <title>Genome expansion and lineage-specific genetic innovations in the forest pathogenic fungi Armillaria.</title>
        <authorList>
            <person name="Sipos G."/>
            <person name="Prasanna A.N."/>
            <person name="Walter M.C."/>
            <person name="O'Connor E."/>
            <person name="Balint B."/>
            <person name="Krizsan K."/>
            <person name="Kiss B."/>
            <person name="Hess J."/>
            <person name="Varga T."/>
            <person name="Slot J."/>
            <person name="Riley R."/>
            <person name="Boka B."/>
            <person name="Rigling D."/>
            <person name="Barry K."/>
            <person name="Lee J."/>
            <person name="Mihaltcheva S."/>
            <person name="LaButti K."/>
            <person name="Lipzen A."/>
            <person name="Waldron R."/>
            <person name="Moloney N.M."/>
            <person name="Sperisen C."/>
            <person name="Kredics L."/>
            <person name="Vagvoelgyi C."/>
            <person name="Patrignani A."/>
            <person name="Fitzpatrick D."/>
            <person name="Nagy I."/>
            <person name="Doyle S."/>
            <person name="Anderson J.B."/>
            <person name="Grigoriev I.V."/>
            <person name="Gueldener U."/>
            <person name="Muensterkoetter M."/>
            <person name="Nagy L.G."/>
        </authorList>
    </citation>
    <scope>NUCLEOTIDE SEQUENCE [LARGE SCALE GENOMIC DNA]</scope>
    <source>
        <strain evidence="2">Ar21-2</strain>
    </source>
</reference>
<evidence type="ECO:0000313" key="1">
    <source>
        <dbReference type="EMBL" id="PBK97141.1"/>
    </source>
</evidence>
<protein>
    <submittedName>
        <fullName evidence="1">Uncharacterized protein</fullName>
    </submittedName>
</protein>
<proteinExistence type="predicted"/>
<dbReference type="AlphaFoldDB" id="A0A2H3DPJ5"/>
<gene>
    <name evidence="1" type="ORF">ARMGADRAFT_1134025</name>
</gene>
<sequence>MTGAEGAGAWNDNEHFSVVVGASKAVRALPRLEGMPLATRQPCRSDRHRALVF</sequence>